<dbReference type="STRING" id="320771.Cflav_PD4153"/>
<dbReference type="OrthoDB" id="9797989at2"/>
<dbReference type="Proteomes" id="UP000003688">
    <property type="component" value="Unassembled WGS sequence"/>
</dbReference>
<dbReference type="GO" id="GO:0016747">
    <property type="term" value="F:acyltransferase activity, transferring groups other than amino-acyl groups"/>
    <property type="evidence" value="ECO:0007669"/>
    <property type="project" value="InterPro"/>
</dbReference>
<dbReference type="PANTHER" id="PTHR39173">
    <property type="entry name" value="ACETYLTRANSFERASE"/>
    <property type="match status" value="1"/>
</dbReference>
<keyword evidence="3" id="KW-1185">Reference proteome</keyword>
<evidence type="ECO:0000313" key="3">
    <source>
        <dbReference type="Proteomes" id="UP000003688"/>
    </source>
</evidence>
<protein>
    <submittedName>
        <fullName evidence="2">Tagatose-bisphosphate aldolase</fullName>
    </submittedName>
</protein>
<dbReference type="Pfam" id="PF13302">
    <property type="entry name" value="Acetyltransf_3"/>
    <property type="match status" value="1"/>
</dbReference>
<dbReference type="EMBL" id="ABOX02000009">
    <property type="protein sequence ID" value="EEF61475.1"/>
    <property type="molecule type" value="Genomic_DNA"/>
</dbReference>
<dbReference type="AlphaFoldDB" id="B9XEX7"/>
<evidence type="ECO:0000259" key="1">
    <source>
        <dbReference type="Pfam" id="PF13302"/>
    </source>
</evidence>
<proteinExistence type="predicted"/>
<gene>
    <name evidence="2" type="ORF">Cflav_PD4153</name>
</gene>
<dbReference type="InterPro" id="IPR000182">
    <property type="entry name" value="GNAT_dom"/>
</dbReference>
<feature type="domain" description="N-acetyltransferase" evidence="1">
    <location>
        <begin position="41"/>
        <end position="125"/>
    </location>
</feature>
<evidence type="ECO:0000313" key="2">
    <source>
        <dbReference type="EMBL" id="EEF61475.1"/>
    </source>
</evidence>
<sequence>MPVTFYSMPRPPANLLFDQVKLRFLGVVPGDQVRGLVPFYHFRILIKRTTDVGHINFRIGDTEHVRLCAGHIGYQVEERFRGRHYAFQACCAIAPFVRSIYPAVILTCDPDNVASRKTIERLGARFLDEVPLAPADQIYHPGSCVKRRYEWGLCAEQP</sequence>
<name>B9XEX7_PEDPL</name>
<dbReference type="Gene3D" id="3.40.630.30">
    <property type="match status" value="1"/>
</dbReference>
<accession>B9XEX7</accession>
<dbReference type="SUPFAM" id="SSF55729">
    <property type="entry name" value="Acyl-CoA N-acyltransferases (Nat)"/>
    <property type="match status" value="1"/>
</dbReference>
<dbReference type="PANTHER" id="PTHR39173:SF1">
    <property type="entry name" value="ACETYLTRANSFERASE"/>
    <property type="match status" value="1"/>
</dbReference>
<reference evidence="2 3" key="1">
    <citation type="journal article" date="2011" name="J. Bacteriol.">
        <title>Genome sequence of 'Pedosphaera parvula' Ellin514, an aerobic Verrucomicrobial isolate from pasture soil.</title>
        <authorList>
            <person name="Kant R."/>
            <person name="van Passel M.W."/>
            <person name="Sangwan P."/>
            <person name="Palva A."/>
            <person name="Lucas S."/>
            <person name="Copeland A."/>
            <person name="Lapidus A."/>
            <person name="Glavina Del Rio T."/>
            <person name="Dalin E."/>
            <person name="Tice H."/>
            <person name="Bruce D."/>
            <person name="Goodwin L."/>
            <person name="Pitluck S."/>
            <person name="Chertkov O."/>
            <person name="Larimer F.W."/>
            <person name="Land M.L."/>
            <person name="Hauser L."/>
            <person name="Brettin T.S."/>
            <person name="Detter J.C."/>
            <person name="Han S."/>
            <person name="de Vos W.M."/>
            <person name="Janssen P.H."/>
            <person name="Smidt H."/>
        </authorList>
    </citation>
    <scope>NUCLEOTIDE SEQUENCE [LARGE SCALE GENOMIC DNA]</scope>
    <source>
        <strain evidence="2 3">Ellin514</strain>
    </source>
</reference>
<comment type="caution">
    <text evidence="2">The sequence shown here is derived from an EMBL/GenBank/DDBJ whole genome shotgun (WGS) entry which is preliminary data.</text>
</comment>
<dbReference type="InterPro" id="IPR016181">
    <property type="entry name" value="Acyl_CoA_acyltransferase"/>
</dbReference>
<organism evidence="2 3">
    <name type="scientific">Pedosphaera parvula (strain Ellin514)</name>
    <dbReference type="NCBI Taxonomy" id="320771"/>
    <lineage>
        <taxon>Bacteria</taxon>
        <taxon>Pseudomonadati</taxon>
        <taxon>Verrucomicrobiota</taxon>
        <taxon>Pedosphaerae</taxon>
        <taxon>Pedosphaerales</taxon>
        <taxon>Pedosphaeraceae</taxon>
        <taxon>Pedosphaera</taxon>
    </lineage>
</organism>